<dbReference type="PANTHER" id="PTHR30086:SF20">
    <property type="entry name" value="ARGININE EXPORTER PROTEIN ARGO-RELATED"/>
    <property type="match status" value="1"/>
</dbReference>
<evidence type="ECO:0000256" key="2">
    <source>
        <dbReference type="ARBA" id="ARBA00022475"/>
    </source>
</evidence>
<feature type="transmembrane region" description="Helical" evidence="6">
    <location>
        <begin position="67"/>
        <end position="90"/>
    </location>
</feature>
<dbReference type="GO" id="GO:0005886">
    <property type="term" value="C:plasma membrane"/>
    <property type="evidence" value="ECO:0007669"/>
    <property type="project" value="UniProtKB-SubCell"/>
</dbReference>
<feature type="transmembrane region" description="Helical" evidence="6">
    <location>
        <begin position="111"/>
        <end position="133"/>
    </location>
</feature>
<dbReference type="EMBL" id="JACCAB010000001">
    <property type="protein sequence ID" value="NYG06832.1"/>
    <property type="molecule type" value="Genomic_DNA"/>
</dbReference>
<evidence type="ECO:0000313" key="8">
    <source>
        <dbReference type="Proteomes" id="UP000573599"/>
    </source>
</evidence>
<dbReference type="Pfam" id="PF01810">
    <property type="entry name" value="LysE"/>
    <property type="match status" value="1"/>
</dbReference>
<dbReference type="PANTHER" id="PTHR30086">
    <property type="entry name" value="ARGININE EXPORTER PROTEIN ARGO"/>
    <property type="match status" value="1"/>
</dbReference>
<keyword evidence="8" id="KW-1185">Reference proteome</keyword>
<reference evidence="7 8" key="1">
    <citation type="submission" date="2020-07" db="EMBL/GenBank/DDBJ databases">
        <title>Sequencing the genomes of 1000 actinobacteria strains.</title>
        <authorList>
            <person name="Klenk H.-P."/>
        </authorList>
    </citation>
    <scope>NUCLEOTIDE SEQUENCE [LARGE SCALE GENOMIC DNA]</scope>
    <source>
        <strain evidence="7 8">DSM 23987</strain>
    </source>
</reference>
<protein>
    <submittedName>
        <fullName evidence="7">Threonine/homoserine/homoserine lactone efflux protein</fullName>
    </submittedName>
</protein>
<comment type="caution">
    <text evidence="7">The sequence shown here is derived from an EMBL/GenBank/DDBJ whole genome shotgun (WGS) entry which is preliminary data.</text>
</comment>
<dbReference type="InterPro" id="IPR001123">
    <property type="entry name" value="LeuE-type"/>
</dbReference>
<evidence type="ECO:0000313" key="7">
    <source>
        <dbReference type="EMBL" id="NYG06832.1"/>
    </source>
</evidence>
<evidence type="ECO:0000256" key="6">
    <source>
        <dbReference type="SAM" id="Phobius"/>
    </source>
</evidence>
<sequence length="212" mass="22281">MPSTPTLASFALAATALILLPGPAMLFLISRGIGQGSRRLAVASMAGIETATAVMVVATAFGLSAVISSSVVVFAVVKYAGAAYLVWLAIREFRSKGHFTLDRAPVTNSRRAFVDAFLVGISNPKTAVFFVAFFPQFLHPESGPIWSQVLVLGAIFVVIGAVFDSVYALSAGSIGQWLARHPRAVERQKYVSGGIFLAMGGAAALTGRPHRA</sequence>
<dbReference type="Proteomes" id="UP000573599">
    <property type="component" value="Unassembled WGS sequence"/>
</dbReference>
<name>A0A852WNK4_9MICO</name>
<evidence type="ECO:0000256" key="4">
    <source>
        <dbReference type="ARBA" id="ARBA00022989"/>
    </source>
</evidence>
<feature type="transmembrane region" description="Helical" evidence="6">
    <location>
        <begin position="190"/>
        <end position="207"/>
    </location>
</feature>
<comment type="subcellular location">
    <subcellularLocation>
        <location evidence="1">Cell membrane</location>
        <topology evidence="1">Multi-pass membrane protein</topology>
    </subcellularLocation>
</comment>
<feature type="transmembrane region" description="Helical" evidence="6">
    <location>
        <begin position="40"/>
        <end position="61"/>
    </location>
</feature>
<feature type="transmembrane region" description="Helical" evidence="6">
    <location>
        <begin position="145"/>
        <end position="169"/>
    </location>
</feature>
<accession>A0A852WNK4</accession>
<keyword evidence="5 6" id="KW-0472">Membrane</keyword>
<feature type="transmembrane region" description="Helical" evidence="6">
    <location>
        <begin position="6"/>
        <end position="28"/>
    </location>
</feature>
<evidence type="ECO:0000256" key="3">
    <source>
        <dbReference type="ARBA" id="ARBA00022692"/>
    </source>
</evidence>
<dbReference type="GO" id="GO:0015171">
    <property type="term" value="F:amino acid transmembrane transporter activity"/>
    <property type="evidence" value="ECO:0007669"/>
    <property type="project" value="TreeGrafter"/>
</dbReference>
<dbReference type="PIRSF" id="PIRSF006324">
    <property type="entry name" value="LeuE"/>
    <property type="match status" value="1"/>
</dbReference>
<organism evidence="7 8">
    <name type="scientific">Pedococcus badiiscoriae</name>
    <dbReference type="NCBI Taxonomy" id="642776"/>
    <lineage>
        <taxon>Bacteria</taxon>
        <taxon>Bacillati</taxon>
        <taxon>Actinomycetota</taxon>
        <taxon>Actinomycetes</taxon>
        <taxon>Micrococcales</taxon>
        <taxon>Intrasporangiaceae</taxon>
        <taxon>Pedococcus</taxon>
    </lineage>
</organism>
<gene>
    <name evidence="7" type="ORF">BJ986_001319</name>
</gene>
<keyword evidence="3 6" id="KW-0812">Transmembrane</keyword>
<keyword evidence="4 6" id="KW-1133">Transmembrane helix</keyword>
<keyword evidence="2" id="KW-1003">Cell membrane</keyword>
<evidence type="ECO:0000256" key="1">
    <source>
        <dbReference type="ARBA" id="ARBA00004651"/>
    </source>
</evidence>
<dbReference type="RefSeq" id="WP_179421259.1">
    <property type="nucleotide sequence ID" value="NZ_JACCAB010000001.1"/>
</dbReference>
<dbReference type="AlphaFoldDB" id="A0A852WNK4"/>
<proteinExistence type="predicted"/>
<evidence type="ECO:0000256" key="5">
    <source>
        <dbReference type="ARBA" id="ARBA00023136"/>
    </source>
</evidence>